<gene>
    <name evidence="1" type="ORF">CJ030_MR6G024477</name>
</gene>
<evidence type="ECO:0000313" key="1">
    <source>
        <dbReference type="EMBL" id="KAB1209306.1"/>
    </source>
</evidence>
<name>A0A6A1VAV6_9ROSI</name>
<evidence type="ECO:0000313" key="2">
    <source>
        <dbReference type="Proteomes" id="UP000516437"/>
    </source>
</evidence>
<proteinExistence type="predicted"/>
<dbReference type="AlphaFoldDB" id="A0A6A1VAV6"/>
<dbReference type="OrthoDB" id="564295at2759"/>
<sequence>MATERHASLPSTSHEDDALFLDILHEAPLLGRLRRVGRGSSMDIPSYTGLDLTVALQLQCWSFTRHRFFPLVKYACY</sequence>
<keyword evidence="2" id="KW-1185">Reference proteome</keyword>
<dbReference type="EMBL" id="RXIC02000024">
    <property type="protein sequence ID" value="KAB1209306.1"/>
    <property type="molecule type" value="Genomic_DNA"/>
</dbReference>
<reference evidence="1 2" key="1">
    <citation type="journal article" date="2019" name="Plant Biotechnol. J.">
        <title>The red bayberry genome and genetic basis of sex determination.</title>
        <authorList>
            <person name="Jia H.M."/>
            <person name="Jia H.J."/>
            <person name="Cai Q.L."/>
            <person name="Wang Y."/>
            <person name="Zhao H.B."/>
            <person name="Yang W.F."/>
            <person name="Wang G.Y."/>
            <person name="Li Y.H."/>
            <person name="Zhan D.L."/>
            <person name="Shen Y.T."/>
            <person name="Niu Q.F."/>
            <person name="Chang L."/>
            <person name="Qiu J."/>
            <person name="Zhao L."/>
            <person name="Xie H.B."/>
            <person name="Fu W.Y."/>
            <person name="Jin J."/>
            <person name="Li X.W."/>
            <person name="Jiao Y."/>
            <person name="Zhou C.C."/>
            <person name="Tu T."/>
            <person name="Chai C.Y."/>
            <person name="Gao J.L."/>
            <person name="Fan L.J."/>
            <person name="van de Weg E."/>
            <person name="Wang J.Y."/>
            <person name="Gao Z.S."/>
        </authorList>
    </citation>
    <scope>NUCLEOTIDE SEQUENCE [LARGE SCALE GENOMIC DNA]</scope>
    <source>
        <tissue evidence="1">Leaves</tissue>
    </source>
</reference>
<comment type="caution">
    <text evidence="1">The sequence shown here is derived from an EMBL/GenBank/DDBJ whole genome shotgun (WGS) entry which is preliminary data.</text>
</comment>
<protein>
    <submittedName>
        <fullName evidence="1">Uncharacterized protein</fullName>
    </submittedName>
</protein>
<organism evidence="1 2">
    <name type="scientific">Morella rubra</name>
    <name type="common">Chinese bayberry</name>
    <dbReference type="NCBI Taxonomy" id="262757"/>
    <lineage>
        <taxon>Eukaryota</taxon>
        <taxon>Viridiplantae</taxon>
        <taxon>Streptophyta</taxon>
        <taxon>Embryophyta</taxon>
        <taxon>Tracheophyta</taxon>
        <taxon>Spermatophyta</taxon>
        <taxon>Magnoliopsida</taxon>
        <taxon>eudicotyledons</taxon>
        <taxon>Gunneridae</taxon>
        <taxon>Pentapetalae</taxon>
        <taxon>rosids</taxon>
        <taxon>fabids</taxon>
        <taxon>Fagales</taxon>
        <taxon>Myricaceae</taxon>
        <taxon>Morella</taxon>
    </lineage>
</organism>
<dbReference type="Proteomes" id="UP000516437">
    <property type="component" value="Chromosome 6"/>
</dbReference>
<accession>A0A6A1VAV6</accession>